<dbReference type="Pfam" id="PF01088">
    <property type="entry name" value="Peptidase_C12"/>
    <property type="match status" value="1"/>
</dbReference>
<comment type="catalytic activity">
    <reaction evidence="1">
        <text>Thiol-dependent hydrolysis of ester, thioester, amide, peptide and isopeptide bonds formed by the C-terminal Gly of ubiquitin (a 76-residue protein attached to proteins as an intracellular targeting signal).</text>
        <dbReference type="EC" id="3.4.19.12"/>
    </reaction>
</comment>
<evidence type="ECO:0000256" key="1">
    <source>
        <dbReference type="ARBA" id="ARBA00000707"/>
    </source>
</evidence>
<gene>
    <name evidence="14" type="primary">LOC115878025</name>
</gene>
<dbReference type="Gene3D" id="3.40.532.10">
    <property type="entry name" value="Peptidase C12, ubiquitin carboxyl-terminal hydrolase"/>
    <property type="match status" value="1"/>
</dbReference>
<keyword evidence="5" id="KW-0645">Protease</keyword>
<evidence type="ECO:0000256" key="6">
    <source>
        <dbReference type="ARBA" id="ARBA00022786"/>
    </source>
</evidence>
<evidence type="ECO:0000313" key="13">
    <source>
        <dbReference type="Proteomes" id="UP000504635"/>
    </source>
</evidence>
<dbReference type="GO" id="GO:0005634">
    <property type="term" value="C:nucleus"/>
    <property type="evidence" value="ECO:0007669"/>
    <property type="project" value="UniProtKB-SubCell"/>
</dbReference>
<reference evidence="14" key="1">
    <citation type="submission" date="2025-08" db="UniProtKB">
        <authorList>
            <consortium name="RefSeq"/>
        </authorList>
    </citation>
    <scope>IDENTIFICATION</scope>
    <source>
        <tissue evidence="14">Gonads</tissue>
    </source>
</reference>
<evidence type="ECO:0000256" key="8">
    <source>
        <dbReference type="ARBA" id="ARBA00022807"/>
    </source>
</evidence>
<evidence type="ECO:0000256" key="7">
    <source>
        <dbReference type="ARBA" id="ARBA00022801"/>
    </source>
</evidence>
<dbReference type="InterPro" id="IPR036959">
    <property type="entry name" value="Peptidase_C12_UCH_sf"/>
</dbReference>
<dbReference type="GO" id="GO:0004843">
    <property type="term" value="F:cysteine-type deubiquitinase activity"/>
    <property type="evidence" value="ECO:0007669"/>
    <property type="project" value="UniProtKB-EC"/>
</dbReference>
<evidence type="ECO:0000256" key="3">
    <source>
        <dbReference type="ARBA" id="ARBA00007182"/>
    </source>
</evidence>
<sequence>MIVYKKVISEAFQFVSFVPIGSRLYELDGLKPFPIDHGPCSDQDWTDKFRNVIQDRLGITDDEYNEIRFNLMAVVSDRRLAIQHKLKMLRTNKQRVVDALQQIVKVKDKGGGKIENVPENLSSRIVKNEVAGKTEEDTKITG</sequence>
<dbReference type="GO" id="GO:0006511">
    <property type="term" value="P:ubiquitin-dependent protein catabolic process"/>
    <property type="evidence" value="ECO:0007669"/>
    <property type="project" value="InterPro"/>
</dbReference>
<dbReference type="SUPFAM" id="SSF54001">
    <property type="entry name" value="Cysteine proteinases"/>
    <property type="match status" value="1"/>
</dbReference>
<comment type="subcellular location">
    <subcellularLocation>
        <location evidence="2">Nucleus</location>
    </subcellularLocation>
</comment>
<protein>
    <recommendedName>
        <fullName evidence="4">ubiquitinyl hydrolase 1</fullName>
        <ecNumber evidence="4">3.4.19.12</ecNumber>
    </recommendedName>
</protein>
<name>A0A6J2XH46_SITOR</name>
<feature type="domain" description="UCH catalytic" evidence="12">
    <location>
        <begin position="1"/>
        <end position="76"/>
    </location>
</feature>
<dbReference type="GO" id="GO:0005737">
    <property type="term" value="C:cytoplasm"/>
    <property type="evidence" value="ECO:0007669"/>
    <property type="project" value="TreeGrafter"/>
</dbReference>
<dbReference type="KEGG" id="soy:115878025"/>
<evidence type="ECO:0000256" key="5">
    <source>
        <dbReference type="ARBA" id="ARBA00022670"/>
    </source>
</evidence>
<comment type="similarity">
    <text evidence="3">Belongs to the peptidase C12 family. BAP1 subfamily.</text>
</comment>
<dbReference type="OrthoDB" id="1924260at2759"/>
<keyword evidence="9" id="KW-0156">Chromatin regulator</keyword>
<dbReference type="PROSITE" id="PS52048">
    <property type="entry name" value="UCH_DOMAIN"/>
    <property type="match status" value="1"/>
</dbReference>
<keyword evidence="13" id="KW-1185">Reference proteome</keyword>
<dbReference type="Proteomes" id="UP000504635">
    <property type="component" value="Unplaced"/>
</dbReference>
<evidence type="ECO:0000256" key="2">
    <source>
        <dbReference type="ARBA" id="ARBA00004123"/>
    </source>
</evidence>
<dbReference type="GO" id="GO:0006325">
    <property type="term" value="P:chromatin organization"/>
    <property type="evidence" value="ECO:0007669"/>
    <property type="project" value="UniProtKB-KW"/>
</dbReference>
<keyword evidence="10" id="KW-0539">Nucleus</keyword>
<evidence type="ECO:0000256" key="9">
    <source>
        <dbReference type="ARBA" id="ARBA00022853"/>
    </source>
</evidence>
<dbReference type="PANTHER" id="PTHR10589">
    <property type="entry name" value="UBIQUITIN CARBOXYL-TERMINAL HYDROLASE"/>
    <property type="match status" value="1"/>
</dbReference>
<proteinExistence type="inferred from homology"/>
<dbReference type="GO" id="GO:0016579">
    <property type="term" value="P:protein deubiquitination"/>
    <property type="evidence" value="ECO:0007669"/>
    <property type="project" value="TreeGrafter"/>
</dbReference>
<evidence type="ECO:0000256" key="4">
    <source>
        <dbReference type="ARBA" id="ARBA00012759"/>
    </source>
</evidence>
<evidence type="ECO:0000259" key="12">
    <source>
        <dbReference type="PROSITE" id="PS52048"/>
    </source>
</evidence>
<keyword evidence="8" id="KW-0788">Thiol protease</keyword>
<dbReference type="GeneID" id="115878025"/>
<dbReference type="RefSeq" id="XP_030750240.1">
    <property type="nucleotide sequence ID" value="XM_030894380.1"/>
</dbReference>
<keyword evidence="6" id="KW-0833">Ubl conjugation pathway</keyword>
<evidence type="ECO:0000256" key="11">
    <source>
        <dbReference type="PROSITE-ProRule" id="PRU01393"/>
    </source>
</evidence>
<evidence type="ECO:0000313" key="14">
    <source>
        <dbReference type="RefSeq" id="XP_030750240.1"/>
    </source>
</evidence>
<dbReference type="EC" id="3.4.19.12" evidence="4"/>
<accession>A0A6J2XH46</accession>
<dbReference type="InterPro" id="IPR038765">
    <property type="entry name" value="Papain-like_cys_pep_sf"/>
</dbReference>
<dbReference type="PANTHER" id="PTHR10589:SF28">
    <property type="entry name" value="UBIQUITIN CARBOXYL-TERMINAL HYDROLASE BAP1"/>
    <property type="match status" value="1"/>
</dbReference>
<dbReference type="InParanoid" id="A0A6J2XH46"/>
<keyword evidence="7" id="KW-0378">Hydrolase</keyword>
<dbReference type="AlphaFoldDB" id="A0A6J2XH46"/>
<dbReference type="InterPro" id="IPR001578">
    <property type="entry name" value="Peptidase_C12_UCH"/>
</dbReference>
<organism evidence="13 14">
    <name type="scientific">Sitophilus oryzae</name>
    <name type="common">Rice weevil</name>
    <name type="synonym">Curculio oryzae</name>
    <dbReference type="NCBI Taxonomy" id="7048"/>
    <lineage>
        <taxon>Eukaryota</taxon>
        <taxon>Metazoa</taxon>
        <taxon>Ecdysozoa</taxon>
        <taxon>Arthropoda</taxon>
        <taxon>Hexapoda</taxon>
        <taxon>Insecta</taxon>
        <taxon>Pterygota</taxon>
        <taxon>Neoptera</taxon>
        <taxon>Endopterygota</taxon>
        <taxon>Coleoptera</taxon>
        <taxon>Polyphaga</taxon>
        <taxon>Cucujiformia</taxon>
        <taxon>Curculionidae</taxon>
        <taxon>Dryophthorinae</taxon>
        <taxon>Sitophilus</taxon>
    </lineage>
</organism>
<evidence type="ECO:0000256" key="10">
    <source>
        <dbReference type="ARBA" id="ARBA00023242"/>
    </source>
</evidence>
<comment type="caution">
    <text evidence="11">Lacks conserved residue(s) required for the propagation of feature annotation.</text>
</comment>